<evidence type="ECO:0000313" key="9">
    <source>
        <dbReference type="EMBL" id="KFF30408.1"/>
    </source>
</evidence>
<dbReference type="GO" id="GO:0022625">
    <property type="term" value="C:cytosolic large ribosomal subunit"/>
    <property type="evidence" value="ECO:0007669"/>
    <property type="project" value="TreeGrafter"/>
</dbReference>
<gene>
    <name evidence="5" type="primary">rplY</name>
    <name evidence="5" type="synonym">ctc</name>
    <name evidence="9" type="ORF">IQ37_01125</name>
</gene>
<dbReference type="KEGG" id="cpip:CJF12_13530"/>
<dbReference type="GO" id="GO:0006412">
    <property type="term" value="P:translation"/>
    <property type="evidence" value="ECO:0007669"/>
    <property type="project" value="UniProtKB-UniRule"/>
</dbReference>
<evidence type="ECO:0000256" key="4">
    <source>
        <dbReference type="ARBA" id="ARBA00023274"/>
    </source>
</evidence>
<dbReference type="NCBIfam" id="NF004132">
    <property type="entry name" value="PRK05618.2-2"/>
    <property type="match status" value="1"/>
</dbReference>
<comment type="caution">
    <text evidence="9">The sequence shown here is derived from an EMBL/GenBank/DDBJ whole genome shotgun (WGS) entry which is preliminary data.</text>
</comment>
<dbReference type="OrthoDB" id="9786489at2"/>
<dbReference type="InterPro" id="IPR037121">
    <property type="entry name" value="Ribosomal_bL25_C"/>
</dbReference>
<dbReference type="Pfam" id="PF01386">
    <property type="entry name" value="Ribosomal_L25p"/>
    <property type="match status" value="1"/>
</dbReference>
<feature type="compositionally biased region" description="Acidic residues" evidence="6">
    <location>
        <begin position="189"/>
        <end position="198"/>
    </location>
</feature>
<dbReference type="InterPro" id="IPR020930">
    <property type="entry name" value="Ribosomal_uL5_bac-type"/>
</dbReference>
<comment type="function">
    <text evidence="5">This is one of the proteins that binds to the 5S RNA in the ribosome where it forms part of the central protuberance.</text>
</comment>
<dbReference type="RefSeq" id="WP_034680770.1">
    <property type="nucleotide sequence ID" value="NZ_CP023049.2"/>
</dbReference>
<keyword evidence="1 5" id="KW-0699">rRNA-binding</keyword>
<keyword evidence="10" id="KW-1185">Reference proteome</keyword>
<reference evidence="9 10" key="1">
    <citation type="submission" date="2014-07" db="EMBL/GenBank/DDBJ databases">
        <title>Genome of Chryseobacterium piperi CTM.</title>
        <authorList>
            <person name="Pipes S.E."/>
            <person name="Stropko S.J."/>
            <person name="Newman J.D."/>
        </authorList>
    </citation>
    <scope>NUCLEOTIDE SEQUENCE [LARGE SCALE GENOMIC DNA]</scope>
    <source>
        <strain evidence="9 10">CTM</strain>
    </source>
</reference>
<dbReference type="EMBL" id="JPRJ01000001">
    <property type="protein sequence ID" value="KFF30408.1"/>
    <property type="molecule type" value="Genomic_DNA"/>
</dbReference>
<dbReference type="GO" id="GO:0008097">
    <property type="term" value="F:5S rRNA binding"/>
    <property type="evidence" value="ECO:0007669"/>
    <property type="project" value="InterPro"/>
</dbReference>
<evidence type="ECO:0000256" key="5">
    <source>
        <dbReference type="HAMAP-Rule" id="MF_01334"/>
    </source>
</evidence>
<keyword evidence="2 5" id="KW-0694">RNA-binding</keyword>
<accession>A0A086BN94</accession>
<dbReference type="Proteomes" id="UP000028709">
    <property type="component" value="Unassembled WGS sequence"/>
</dbReference>
<keyword evidence="4 5" id="KW-0687">Ribonucleoprotein</keyword>
<sequence length="218" mass="23582">MKSITIQGTKRESVGKKSTKALRDAELVPCVVYGGTEPLNFSAEEKAFKGLVYTPEAHTVSIEVDGQTIPAVLQDIQFHPITDKILHADFYQLSDDKPVVMEVPVRITGRSKGVVAGGALRQSFRKLKVKAIPANLPDEVVIDVTPLKIGNKIYVGGIKAEGYSFMHPDNAVVVAVKMSRNAMKGGAAAEDEEDEAEAEEVKTQSPDVPTTEEKSFEG</sequence>
<evidence type="ECO:0000256" key="2">
    <source>
        <dbReference type="ARBA" id="ARBA00022884"/>
    </source>
</evidence>
<evidence type="ECO:0000256" key="1">
    <source>
        <dbReference type="ARBA" id="ARBA00022730"/>
    </source>
</evidence>
<proteinExistence type="inferred from homology"/>
<dbReference type="SUPFAM" id="SSF50715">
    <property type="entry name" value="Ribosomal protein L25-like"/>
    <property type="match status" value="1"/>
</dbReference>
<evidence type="ECO:0000313" key="10">
    <source>
        <dbReference type="Proteomes" id="UP000028709"/>
    </source>
</evidence>
<comment type="subunit">
    <text evidence="5">Part of the 50S ribosomal subunit; part of the 5S rRNA/L5/L18/L25 subcomplex. Contacts the 5S rRNA. Binds to the 5S rRNA independently of L5 and L18.</text>
</comment>
<evidence type="ECO:0000256" key="6">
    <source>
        <dbReference type="SAM" id="MobiDB-lite"/>
    </source>
</evidence>
<dbReference type="Gene3D" id="2.40.240.10">
    <property type="entry name" value="Ribosomal Protein L25, Chain P"/>
    <property type="match status" value="1"/>
</dbReference>
<dbReference type="GO" id="GO:0003735">
    <property type="term" value="F:structural constituent of ribosome"/>
    <property type="evidence" value="ECO:0007669"/>
    <property type="project" value="InterPro"/>
</dbReference>
<dbReference type="Pfam" id="PF14693">
    <property type="entry name" value="Ribosomal_TL5_C"/>
    <property type="match status" value="1"/>
</dbReference>
<dbReference type="STRING" id="558152.IQ37_01125"/>
<dbReference type="InterPro" id="IPR001021">
    <property type="entry name" value="Ribosomal_bL25_long"/>
</dbReference>
<dbReference type="InterPro" id="IPR020057">
    <property type="entry name" value="Ribosomal_bL25_b-dom"/>
</dbReference>
<comment type="similarity">
    <text evidence="5">Belongs to the bacterial ribosomal protein bL25 family. CTC subfamily.</text>
</comment>
<dbReference type="PANTHER" id="PTHR33284">
    <property type="entry name" value="RIBOSOMAL PROTEIN L25/GLN-TRNA SYNTHETASE, ANTI-CODON-BINDING DOMAIN-CONTAINING PROTEIN"/>
    <property type="match status" value="1"/>
</dbReference>
<dbReference type="NCBIfam" id="TIGR00731">
    <property type="entry name" value="bL25_bact_ctc"/>
    <property type="match status" value="1"/>
</dbReference>
<evidence type="ECO:0000259" key="7">
    <source>
        <dbReference type="Pfam" id="PF01386"/>
    </source>
</evidence>
<feature type="region of interest" description="Disordered" evidence="6">
    <location>
        <begin position="183"/>
        <end position="218"/>
    </location>
</feature>
<dbReference type="AlphaFoldDB" id="A0A086BN94"/>
<dbReference type="CDD" id="cd00495">
    <property type="entry name" value="Ribosomal_L25_TL5_CTC"/>
    <property type="match status" value="1"/>
</dbReference>
<organism evidence="9 10">
    <name type="scientific">Chryseobacterium piperi</name>
    <dbReference type="NCBI Taxonomy" id="558152"/>
    <lineage>
        <taxon>Bacteria</taxon>
        <taxon>Pseudomonadati</taxon>
        <taxon>Bacteroidota</taxon>
        <taxon>Flavobacteriia</taxon>
        <taxon>Flavobacteriales</taxon>
        <taxon>Weeksellaceae</taxon>
        <taxon>Chryseobacterium group</taxon>
        <taxon>Chryseobacterium</taxon>
    </lineage>
</organism>
<feature type="domain" description="Large ribosomal subunit protein bL25 beta" evidence="8">
    <location>
        <begin position="99"/>
        <end position="179"/>
    </location>
</feature>
<evidence type="ECO:0000259" key="8">
    <source>
        <dbReference type="Pfam" id="PF14693"/>
    </source>
</evidence>
<evidence type="ECO:0000256" key="3">
    <source>
        <dbReference type="ARBA" id="ARBA00022980"/>
    </source>
</evidence>
<dbReference type="InterPro" id="IPR029751">
    <property type="entry name" value="Ribosomal_L25_dom"/>
</dbReference>
<dbReference type="HAMAP" id="MF_01334">
    <property type="entry name" value="Ribosomal_bL25_CTC"/>
    <property type="match status" value="1"/>
</dbReference>
<dbReference type="PANTHER" id="PTHR33284:SF1">
    <property type="entry name" value="RIBOSOMAL PROTEIN L25_GLN-TRNA SYNTHETASE, ANTI-CODON-BINDING DOMAIN-CONTAINING PROTEIN"/>
    <property type="match status" value="1"/>
</dbReference>
<name>A0A086BN94_9FLAO</name>
<protein>
    <recommendedName>
        <fullName evidence="5">Large ribosomal subunit protein bL25</fullName>
    </recommendedName>
    <alternativeName>
        <fullName evidence="5">General stress protein CTC</fullName>
    </alternativeName>
</protein>
<dbReference type="InterPro" id="IPR011035">
    <property type="entry name" value="Ribosomal_bL25/Gln-tRNA_synth"/>
</dbReference>
<keyword evidence="3 5" id="KW-0689">Ribosomal protein</keyword>
<feature type="domain" description="Large ribosomal subunit protein bL25 L25" evidence="7">
    <location>
        <begin position="6"/>
        <end position="90"/>
    </location>
</feature>
<dbReference type="eggNOG" id="COG1825">
    <property type="taxonomic scope" value="Bacteria"/>
</dbReference>
<dbReference type="Gene3D" id="2.170.120.20">
    <property type="entry name" value="Ribosomal protein L25, beta domain"/>
    <property type="match status" value="1"/>
</dbReference>
<dbReference type="InterPro" id="IPR020056">
    <property type="entry name" value="Rbsml_bL25/Gln-tRNA_synth_N"/>
</dbReference>